<keyword evidence="2" id="KW-0808">Transferase</keyword>
<accession>A0A9J7APN7</accession>
<dbReference type="InterPro" id="IPR027417">
    <property type="entry name" value="P-loop_NTPase"/>
</dbReference>
<keyword evidence="4" id="KW-1133">Transmembrane helix</keyword>
<dbReference type="KEGG" id="naci:NUH88_12920"/>
<dbReference type="InterPro" id="IPR010635">
    <property type="entry name" value="Heparan_SO4-6-sulfoTrfase"/>
</dbReference>
<evidence type="ECO:0000256" key="5">
    <source>
        <dbReference type="ARBA" id="ARBA00023136"/>
    </source>
</evidence>
<evidence type="ECO:0000313" key="7">
    <source>
        <dbReference type="EMBL" id="UUX48316.1"/>
    </source>
</evidence>
<evidence type="ECO:0000256" key="6">
    <source>
        <dbReference type="ARBA" id="ARBA00023180"/>
    </source>
</evidence>
<keyword evidence="6" id="KW-0325">Glycoprotein</keyword>
<name>A0A9J7APN7_9PROT</name>
<dbReference type="PANTHER" id="PTHR12812:SF0">
    <property type="entry name" value="HEPARAN-SULFATE 6-O-SULFOTRANSFERASE"/>
    <property type="match status" value="1"/>
</dbReference>
<sequence length="224" mass="25180">MIVSVHIPKTAGTSLREALEENFGERLLLDYGDRPLAQGAAAEEQRARSAEEARTRSADILRDYDAIHGHFLAAKYDVLGPAARFATFFRDPATRVLSHFGQWQRLPHAPNPIAARIGSGELDVFGFAALPEIRDLYRTFTSDFDLDRFTFIGITEEYDRSIELFNAIFGTGIATRESNIGPEQSNGAETDADVLKRLRELQPVDAKLYDLALKRFDRLCEQFL</sequence>
<gene>
    <name evidence="7" type="ORF">NUH88_12920</name>
</gene>
<dbReference type="GO" id="GO:0016020">
    <property type="term" value="C:membrane"/>
    <property type="evidence" value="ECO:0007669"/>
    <property type="project" value="UniProtKB-SubCell"/>
</dbReference>
<dbReference type="AlphaFoldDB" id="A0A9J7APN7"/>
<keyword evidence="3" id="KW-0812">Transmembrane</keyword>
<evidence type="ECO:0000256" key="3">
    <source>
        <dbReference type="ARBA" id="ARBA00022692"/>
    </source>
</evidence>
<dbReference type="SUPFAM" id="SSF52540">
    <property type="entry name" value="P-loop containing nucleoside triphosphate hydrolases"/>
    <property type="match status" value="1"/>
</dbReference>
<keyword evidence="5" id="KW-0472">Membrane</keyword>
<evidence type="ECO:0000313" key="8">
    <source>
        <dbReference type="Proteomes" id="UP001060336"/>
    </source>
</evidence>
<protein>
    <recommendedName>
        <fullName evidence="9">Sulfotransferase family protein</fullName>
    </recommendedName>
</protein>
<evidence type="ECO:0008006" key="9">
    <source>
        <dbReference type="Google" id="ProtNLM"/>
    </source>
</evidence>
<evidence type="ECO:0000256" key="4">
    <source>
        <dbReference type="ARBA" id="ARBA00022989"/>
    </source>
</evidence>
<evidence type="ECO:0000256" key="1">
    <source>
        <dbReference type="ARBA" id="ARBA00004167"/>
    </source>
</evidence>
<organism evidence="7 8">
    <name type="scientific">Nisaea acidiphila</name>
    <dbReference type="NCBI Taxonomy" id="1862145"/>
    <lineage>
        <taxon>Bacteria</taxon>
        <taxon>Pseudomonadati</taxon>
        <taxon>Pseudomonadota</taxon>
        <taxon>Alphaproteobacteria</taxon>
        <taxon>Rhodospirillales</taxon>
        <taxon>Thalassobaculaceae</taxon>
        <taxon>Nisaea</taxon>
    </lineage>
</organism>
<proteinExistence type="predicted"/>
<dbReference type="Gene3D" id="3.40.50.300">
    <property type="entry name" value="P-loop containing nucleotide triphosphate hydrolases"/>
    <property type="match status" value="2"/>
</dbReference>
<comment type="subcellular location">
    <subcellularLocation>
        <location evidence="1">Membrane</location>
        <topology evidence="1">Single-pass membrane protein</topology>
    </subcellularLocation>
</comment>
<dbReference type="EMBL" id="CP102480">
    <property type="protein sequence ID" value="UUX48316.1"/>
    <property type="molecule type" value="Genomic_DNA"/>
</dbReference>
<reference evidence="7" key="1">
    <citation type="submission" date="2022-08" db="EMBL/GenBank/DDBJ databases">
        <title>Nisaea acidiphila sp. nov., isolated from a marine algal debris and emended description of the genus Nisaea Urios et al. 2008.</title>
        <authorList>
            <person name="Kwon K."/>
        </authorList>
    </citation>
    <scope>NUCLEOTIDE SEQUENCE</scope>
    <source>
        <strain evidence="7">MEBiC11861</strain>
    </source>
</reference>
<dbReference type="Proteomes" id="UP001060336">
    <property type="component" value="Chromosome"/>
</dbReference>
<dbReference type="GO" id="GO:0017095">
    <property type="term" value="F:heparan sulfate 6-sulfotransferase activity"/>
    <property type="evidence" value="ECO:0007669"/>
    <property type="project" value="TreeGrafter"/>
</dbReference>
<keyword evidence="8" id="KW-1185">Reference proteome</keyword>
<dbReference type="RefSeq" id="WP_257766824.1">
    <property type="nucleotide sequence ID" value="NZ_CP102480.1"/>
</dbReference>
<dbReference type="PANTHER" id="PTHR12812">
    <property type="entry name" value="HEPARAN SULFATE 6-O-SULFOTRANSFERASE 3"/>
    <property type="match status" value="1"/>
</dbReference>
<evidence type="ECO:0000256" key="2">
    <source>
        <dbReference type="ARBA" id="ARBA00022679"/>
    </source>
</evidence>